<feature type="domain" description="M23ase beta-sheet core" evidence="2">
    <location>
        <begin position="51"/>
        <end position="137"/>
    </location>
</feature>
<dbReference type="Proteomes" id="UP000811899">
    <property type="component" value="Unassembled WGS sequence"/>
</dbReference>
<comment type="caution">
    <text evidence="3">The sequence shown here is derived from an EMBL/GenBank/DDBJ whole genome shotgun (WGS) entry which is preliminary data.</text>
</comment>
<name>A0AAW4KYQ6_9BACT</name>
<feature type="signal peptide" evidence="1">
    <location>
        <begin position="1"/>
        <end position="21"/>
    </location>
</feature>
<keyword evidence="4" id="KW-1185">Reference proteome</keyword>
<accession>A0AAW4KYQ6</accession>
<feature type="chain" id="PRO_5043867977" evidence="1">
    <location>
        <begin position="22"/>
        <end position="187"/>
    </location>
</feature>
<protein>
    <submittedName>
        <fullName evidence="3">M23 family metallopeptidase</fullName>
    </submittedName>
</protein>
<dbReference type="InterPro" id="IPR050570">
    <property type="entry name" value="Cell_wall_metabolism_enzyme"/>
</dbReference>
<dbReference type="InterPro" id="IPR011055">
    <property type="entry name" value="Dup_hybrid_motif"/>
</dbReference>
<dbReference type="Pfam" id="PF01551">
    <property type="entry name" value="Peptidase_M23"/>
    <property type="match status" value="1"/>
</dbReference>
<keyword evidence="1" id="KW-0732">Signal</keyword>
<dbReference type="EMBL" id="JAHCVJ010000002">
    <property type="protein sequence ID" value="MBT0663768.1"/>
    <property type="molecule type" value="Genomic_DNA"/>
</dbReference>
<dbReference type="RefSeq" id="WP_214170555.1">
    <property type="nucleotide sequence ID" value="NZ_JAHCVJ010000002.1"/>
</dbReference>
<dbReference type="PANTHER" id="PTHR21666:SF270">
    <property type="entry name" value="MUREIN HYDROLASE ACTIVATOR ENVC"/>
    <property type="match status" value="1"/>
</dbReference>
<sequence>MKIAKIILILCAVLVTTPCLAARKSPVDGGRVTSGVGWRLDPFGSGRQVWHNGYDIAVPSGTAVYPTQAGTVYFAGQYKGYGNLVAVEHGKGYVSLYGHNAEVLVKPGQQVDTATVIALSGSTGRSTGPHVHYEIRQLPQLAKQRREQMEQDLKLIVQREIGDWVEAEMNGKGGPEAELYLPELDAK</sequence>
<evidence type="ECO:0000313" key="3">
    <source>
        <dbReference type="EMBL" id="MBT0663768.1"/>
    </source>
</evidence>
<dbReference type="InterPro" id="IPR016047">
    <property type="entry name" value="M23ase_b-sheet_dom"/>
</dbReference>
<dbReference type="CDD" id="cd12797">
    <property type="entry name" value="M23_peptidase"/>
    <property type="match status" value="1"/>
</dbReference>
<dbReference type="SUPFAM" id="SSF51261">
    <property type="entry name" value="Duplicated hybrid motif"/>
    <property type="match status" value="1"/>
</dbReference>
<reference evidence="3 4" key="1">
    <citation type="submission" date="2021-05" db="EMBL/GenBank/DDBJ databases">
        <title>The draft genome of Geobacter pelophilus DSM 12255.</title>
        <authorList>
            <person name="Xu Z."/>
            <person name="Masuda Y."/>
            <person name="Itoh H."/>
            <person name="Senoo K."/>
        </authorList>
    </citation>
    <scope>NUCLEOTIDE SEQUENCE [LARGE SCALE GENOMIC DNA]</scope>
    <source>
        <strain evidence="3 4">DSM 12255</strain>
    </source>
</reference>
<dbReference type="Gene3D" id="2.70.70.10">
    <property type="entry name" value="Glucose Permease (Domain IIA)"/>
    <property type="match status" value="1"/>
</dbReference>
<proteinExistence type="predicted"/>
<dbReference type="GO" id="GO:0004222">
    <property type="term" value="F:metalloendopeptidase activity"/>
    <property type="evidence" value="ECO:0007669"/>
    <property type="project" value="TreeGrafter"/>
</dbReference>
<gene>
    <name evidence="3" type="ORF">KI809_05580</name>
</gene>
<evidence type="ECO:0000259" key="2">
    <source>
        <dbReference type="Pfam" id="PF01551"/>
    </source>
</evidence>
<evidence type="ECO:0000313" key="4">
    <source>
        <dbReference type="Proteomes" id="UP000811899"/>
    </source>
</evidence>
<dbReference type="AlphaFoldDB" id="A0AAW4KYQ6"/>
<dbReference type="PANTHER" id="PTHR21666">
    <property type="entry name" value="PEPTIDASE-RELATED"/>
    <property type="match status" value="1"/>
</dbReference>
<organism evidence="3 4">
    <name type="scientific">Geoanaerobacter pelophilus</name>
    <dbReference type="NCBI Taxonomy" id="60036"/>
    <lineage>
        <taxon>Bacteria</taxon>
        <taxon>Pseudomonadati</taxon>
        <taxon>Thermodesulfobacteriota</taxon>
        <taxon>Desulfuromonadia</taxon>
        <taxon>Geobacterales</taxon>
        <taxon>Geobacteraceae</taxon>
        <taxon>Geoanaerobacter</taxon>
    </lineage>
</organism>
<evidence type="ECO:0000256" key="1">
    <source>
        <dbReference type="SAM" id="SignalP"/>
    </source>
</evidence>